<keyword evidence="12" id="KW-0239">DNA-directed DNA polymerase</keyword>
<dbReference type="Gene3D" id="2.40.70.10">
    <property type="entry name" value="Acid Proteases"/>
    <property type="match status" value="1"/>
</dbReference>
<dbReference type="InterPro" id="IPR056924">
    <property type="entry name" value="SH3_Tf2-1"/>
</dbReference>
<feature type="region of interest" description="Disordered" evidence="16">
    <location>
        <begin position="701"/>
        <end position="729"/>
    </location>
</feature>
<evidence type="ECO:0000256" key="3">
    <source>
        <dbReference type="ARBA" id="ARBA00022695"/>
    </source>
</evidence>
<evidence type="ECO:0000256" key="14">
    <source>
        <dbReference type="ARBA" id="ARBA00023172"/>
    </source>
</evidence>
<keyword evidence="11" id="KW-0695">RNA-directed DNA polymerase</keyword>
<comment type="caution">
    <text evidence="19">The sequence shown here is derived from an EMBL/GenBank/DDBJ whole genome shotgun (WGS) entry which is preliminary data.</text>
</comment>
<dbReference type="InterPro" id="IPR012337">
    <property type="entry name" value="RNaseH-like_sf"/>
</dbReference>
<evidence type="ECO:0000256" key="11">
    <source>
        <dbReference type="ARBA" id="ARBA00022918"/>
    </source>
</evidence>
<dbReference type="Gene3D" id="3.10.20.370">
    <property type="match status" value="1"/>
</dbReference>
<feature type="region of interest" description="Disordered" evidence="16">
    <location>
        <begin position="2041"/>
        <end position="2090"/>
    </location>
</feature>
<dbReference type="InterPro" id="IPR043502">
    <property type="entry name" value="DNA/RNA_pol_sf"/>
</dbReference>
<keyword evidence="8" id="KW-0378">Hydrolase</keyword>
<keyword evidence="10" id="KW-0229">DNA integration</keyword>
<evidence type="ECO:0000256" key="9">
    <source>
        <dbReference type="ARBA" id="ARBA00022842"/>
    </source>
</evidence>
<dbReference type="GO" id="GO:0003964">
    <property type="term" value="F:RNA-directed DNA polymerase activity"/>
    <property type="evidence" value="ECO:0007669"/>
    <property type="project" value="UniProtKB-KW"/>
</dbReference>
<dbReference type="PANTHER" id="PTHR37984:SF5">
    <property type="entry name" value="PROTEIN NYNRIN-LIKE"/>
    <property type="match status" value="1"/>
</dbReference>
<dbReference type="InterPro" id="IPR050951">
    <property type="entry name" value="Retrovirus_Pol_polyprotein"/>
</dbReference>
<dbReference type="Gene3D" id="3.30.420.10">
    <property type="entry name" value="Ribonuclease H-like superfamily/Ribonuclease H"/>
    <property type="match status" value="1"/>
</dbReference>
<keyword evidence="15" id="KW-0511">Multifunctional enzyme</keyword>
<dbReference type="GO" id="GO:0046872">
    <property type="term" value="F:metal ion binding"/>
    <property type="evidence" value="ECO:0007669"/>
    <property type="project" value="UniProtKB-KW"/>
</dbReference>
<feature type="region of interest" description="Disordered" evidence="16">
    <location>
        <begin position="412"/>
        <end position="458"/>
    </location>
</feature>
<feature type="compositionally biased region" description="Polar residues" evidence="16">
    <location>
        <begin position="472"/>
        <end position="484"/>
    </location>
</feature>
<dbReference type="GO" id="GO:0006508">
    <property type="term" value="P:proteolysis"/>
    <property type="evidence" value="ECO:0007669"/>
    <property type="project" value="UniProtKB-KW"/>
</dbReference>
<evidence type="ECO:0000256" key="4">
    <source>
        <dbReference type="ARBA" id="ARBA00022722"/>
    </source>
</evidence>
<dbReference type="InterPro" id="IPR041577">
    <property type="entry name" value="RT_RNaseH_2"/>
</dbReference>
<dbReference type="FunFam" id="3.30.70.270:FF:000020">
    <property type="entry name" value="Transposon Tf2-6 polyprotein-like Protein"/>
    <property type="match status" value="1"/>
</dbReference>
<evidence type="ECO:0000256" key="5">
    <source>
        <dbReference type="ARBA" id="ARBA00022723"/>
    </source>
</evidence>
<dbReference type="PROSITE" id="PS50878">
    <property type="entry name" value="RT_POL"/>
    <property type="match status" value="1"/>
</dbReference>
<keyword evidence="14" id="KW-0233">DNA recombination</keyword>
<dbReference type="Pfam" id="PF03732">
    <property type="entry name" value="Retrotrans_gag"/>
    <property type="match status" value="1"/>
</dbReference>
<feature type="region of interest" description="Disordered" evidence="16">
    <location>
        <begin position="472"/>
        <end position="504"/>
    </location>
</feature>
<evidence type="ECO:0000259" key="17">
    <source>
        <dbReference type="PROSITE" id="PS50878"/>
    </source>
</evidence>
<keyword evidence="6" id="KW-0064">Aspartyl protease</keyword>
<dbReference type="GO" id="GO:0003677">
    <property type="term" value="F:DNA binding"/>
    <property type="evidence" value="ECO:0007669"/>
    <property type="project" value="UniProtKB-KW"/>
</dbReference>
<reference evidence="19 20" key="1">
    <citation type="journal article" date="2022" name="Nat. Plants">
        <title>Genomes of leafy and leafless Platanthera orchids illuminate the evolution of mycoheterotrophy.</title>
        <authorList>
            <person name="Li M.H."/>
            <person name="Liu K.W."/>
            <person name="Li Z."/>
            <person name="Lu H.C."/>
            <person name="Ye Q.L."/>
            <person name="Zhang D."/>
            <person name="Wang J.Y."/>
            <person name="Li Y.F."/>
            <person name="Zhong Z.M."/>
            <person name="Liu X."/>
            <person name="Yu X."/>
            <person name="Liu D.K."/>
            <person name="Tu X.D."/>
            <person name="Liu B."/>
            <person name="Hao Y."/>
            <person name="Liao X.Y."/>
            <person name="Jiang Y.T."/>
            <person name="Sun W.H."/>
            <person name="Chen J."/>
            <person name="Chen Y.Q."/>
            <person name="Ai Y."/>
            <person name="Zhai J.W."/>
            <person name="Wu S.S."/>
            <person name="Zhou Z."/>
            <person name="Hsiao Y.Y."/>
            <person name="Wu W.L."/>
            <person name="Chen Y.Y."/>
            <person name="Lin Y.F."/>
            <person name="Hsu J.L."/>
            <person name="Li C.Y."/>
            <person name="Wang Z.W."/>
            <person name="Zhao X."/>
            <person name="Zhong W.Y."/>
            <person name="Ma X.K."/>
            <person name="Ma L."/>
            <person name="Huang J."/>
            <person name="Chen G.Z."/>
            <person name="Huang M.Z."/>
            <person name="Huang L."/>
            <person name="Peng D.H."/>
            <person name="Luo Y.B."/>
            <person name="Zou S.Q."/>
            <person name="Chen S.P."/>
            <person name="Lan S."/>
            <person name="Tsai W.C."/>
            <person name="Van de Peer Y."/>
            <person name="Liu Z.J."/>
        </authorList>
    </citation>
    <scope>NUCLEOTIDE SEQUENCE [LARGE SCALE GENOMIC DNA]</scope>
    <source>
        <strain evidence="19">Lor287</strain>
    </source>
</reference>
<dbReference type="GO" id="GO:0003887">
    <property type="term" value="F:DNA-directed DNA polymerase activity"/>
    <property type="evidence" value="ECO:0007669"/>
    <property type="project" value="UniProtKB-KW"/>
</dbReference>
<sequence>MSFSSVTFMVTTNGKVAAEMTDIDARVTVHCKEVEWLSGEEVSGGVYDKPCIRTDDLDPVASNQEVDPTGDGDPSDPCLLLSISRSMQAPTIRCNRHFRSVSMRMKAENVVKKLCECPNKHGPCSHRPPESSKKTCRRETTDIFRRPRLSLSAARRTRVETCRRLDAVLGHRSLPRRSCILFFSFKLILAALSLRTEAVKHMGKASKDKRDIYYRKAKEEGWRARSAFKLLQIDDEFNIFEGMLRVILFFLIHGLEQCQIESVTATNTKEARRATIEPNNQAMKGQDQATPAIPVKPGKASSRGHVFYLVSPPCVRNAAGTPPAPLHLVLSLTSRHGGGRTSTDYTPQGSFHRPTRNLEDHGSTAHSPGRQYRQIGGRNAENHSNDAAGHGPIRTRHALPASGTQRVIEGSYRHPRGRRPTSTVSARGPGGTPIIIDRNNKQHDDDGAGNTPSQLPHRPISIHHRWTRTTPGATISQFPRSGTRGSLRYPRPPRFPLSGQLLTGPPAVRRSTNYLRHNHPSHVPMALSWATYIIGPSRYTHGSGTLEPESATTMAQPRPQQRIPRYNRTHTLSTDRAVAMHLDPPASRWYESLNPDSAYYNWTEFKFAMITRFGPSAFEDPMIKITLLRQHSTVMAYKDKFEELATRIHGIPPDLLRSIFIAGLKPPLQRSVISQRPYTLDEAFNLAKLYEEQWLDETKPSRHTFHTNTNPPNGQAPFRSTSTSKPGYKRLTPAELQHKREKGLCYTCDERYLPGHRCKNKVSCLYMDDDIITTIEPLDTTDTGATQDGDDTPPPAYEIGYHALIGTFSSQSIRFHGALLGHPAQILVDCGSSTNFISNRLARFLNAPITVIKPFKVHVGNGEFLMCTGIYMDAEISIQNNHFVTNLFALDLYGSDIVLGMIWLESLGDVTTNYKEKQMTFHQNSKQICLQGVKTVDTKPITPSQINKLVSQNSISASMLCFFSLQHEQPDNPHPSHINPDLAHLLENFSDIFQTPGGVPPARHCDHKIPLQNPNTVVKVRPYRYPHCQKTEIDRMVEDMLSQGLIRPSTSSFSSPVLLIKKKDGTWRFCVDYRALNAATTRDAFPMPTADELFDELHGAALFSKLDLQSGYHQVRMHPDDIHKTAFRTPQGLYEFLVMPFGLTNAPATFQSLMNTVFQPYLRKFAVIFFDDILIYSKDLPSHIQHLETIFTTLRANSFYVKLTKCQFMTPTIEFLGHVISASGVSPHPDKITTIVNWPPPRTTKQLKSFLGLSGYYRRFIKHYATIAAPLTDLLTKDGFKWNDKAAAAFETLKTHLTSAPILALPDFTQPFTIETDASGCGLGAVLSQNKHPLAYFSKKLTVREQNKSTYERELLAISTALEKWRQYLLGAPFIIRTDHQTLHHLTTQLLNSPTQQRFLSKLLGFDFKIEYKPGRPNPAADALSRLPSYTNTLTMLQCSYTKCKNFDKITDWYKNDLLARRIGRTLQINPTANTNWTKVDNNFLYKNVLYIPVCPLRQQLIQEAHDVRSSGHSGVKPTYYSLRTTYYWPHMLRDIKIYIKHCDLCQKGKSTNHSPYGLLQPLPIPTLIWSNLCMDFVTHLPPSHGNTNILVVVDRLMKGAHFAPLPALTGPIVAGVFWEHVGKLHGLPDTIITDRDPVFLSKFWQTLFTQQGTKLSYSSAYHPETDGQTERVNRCLNQYLRIFAHQNPKHWSKLLSWAEYHYNTAYHAPAEMTPFEAMFGRRPPAIVRHYNNNNKLQAVQAHFTDRDKLLTQLRLNLQRAQLRIKTAANKKRTNIQFSEGDLVLLKLHPYKQLSLKTLRNARFNLKYYGPFKIIKQINPVAFKLQLPAYSQIHPIFHVSLLKPYHANTELTIHQLPPTAANNEPIHGILAVLDERYVWRQGIQVHQALIQWDGLAPEDSSWEDAQSLPTQVRNSLKFQHNPHTLPVGAGTQQPNEATPTATQGNKRTTEIEDDLAGALTNISPSFWPTSQTRRAPAQRRSQRLHLRGRLQLPRLPYTPRRARSLRHRLLSSRSIQPGETKEGKIKATRTSLSRAGCDVTATNTKEARRATIEPNNQAMKGQDQATPAIPVKPGKASSRGHVVPPEKAAT</sequence>
<dbReference type="InterPro" id="IPR000477">
    <property type="entry name" value="RT_dom"/>
</dbReference>
<dbReference type="Pfam" id="PF08284">
    <property type="entry name" value="RVP_2"/>
    <property type="match status" value="1"/>
</dbReference>
<dbReference type="InterPro" id="IPR043128">
    <property type="entry name" value="Rev_trsase/Diguanyl_cyclase"/>
</dbReference>
<organism evidence="19 20">
    <name type="scientific">Platanthera zijinensis</name>
    <dbReference type="NCBI Taxonomy" id="2320716"/>
    <lineage>
        <taxon>Eukaryota</taxon>
        <taxon>Viridiplantae</taxon>
        <taxon>Streptophyta</taxon>
        <taxon>Embryophyta</taxon>
        <taxon>Tracheophyta</taxon>
        <taxon>Spermatophyta</taxon>
        <taxon>Magnoliopsida</taxon>
        <taxon>Liliopsida</taxon>
        <taxon>Asparagales</taxon>
        <taxon>Orchidaceae</taxon>
        <taxon>Orchidoideae</taxon>
        <taxon>Orchideae</taxon>
        <taxon>Orchidinae</taxon>
        <taxon>Platanthera</taxon>
    </lineage>
</organism>
<evidence type="ECO:0000256" key="13">
    <source>
        <dbReference type="ARBA" id="ARBA00023125"/>
    </source>
</evidence>
<protein>
    <recommendedName>
        <fullName evidence="21">Reverse transcriptase</fullName>
    </recommendedName>
</protein>
<dbReference type="Pfam" id="PF24626">
    <property type="entry name" value="SH3_Tf2-1"/>
    <property type="match status" value="1"/>
</dbReference>
<dbReference type="SUPFAM" id="SSF50630">
    <property type="entry name" value="Acid proteases"/>
    <property type="match status" value="1"/>
</dbReference>
<dbReference type="CDD" id="cd09274">
    <property type="entry name" value="RNase_HI_RT_Ty3"/>
    <property type="match status" value="1"/>
</dbReference>
<dbReference type="GO" id="GO:0015074">
    <property type="term" value="P:DNA integration"/>
    <property type="evidence" value="ECO:0007669"/>
    <property type="project" value="UniProtKB-KW"/>
</dbReference>
<dbReference type="Gene3D" id="1.10.340.70">
    <property type="match status" value="1"/>
</dbReference>
<accession>A0AAP0AW37</accession>
<keyword evidence="4" id="KW-0540">Nuclease</keyword>
<evidence type="ECO:0000256" key="10">
    <source>
        <dbReference type="ARBA" id="ARBA00022908"/>
    </source>
</evidence>
<evidence type="ECO:0008006" key="21">
    <source>
        <dbReference type="Google" id="ProtNLM"/>
    </source>
</evidence>
<dbReference type="InterPro" id="IPR041588">
    <property type="entry name" value="Integrase_H2C2"/>
</dbReference>
<dbReference type="GO" id="GO:0004190">
    <property type="term" value="F:aspartic-type endopeptidase activity"/>
    <property type="evidence" value="ECO:0007669"/>
    <property type="project" value="UniProtKB-KW"/>
</dbReference>
<dbReference type="Gene3D" id="3.30.70.270">
    <property type="match status" value="2"/>
</dbReference>
<dbReference type="FunFam" id="3.10.10.10:FF:000007">
    <property type="entry name" value="Retrovirus-related Pol polyprotein from transposon 17.6-like Protein"/>
    <property type="match status" value="1"/>
</dbReference>
<dbReference type="InterPro" id="IPR036397">
    <property type="entry name" value="RNaseH_sf"/>
</dbReference>
<dbReference type="InterPro" id="IPR005162">
    <property type="entry name" value="Retrotrans_gag_dom"/>
</dbReference>
<dbReference type="InterPro" id="IPR001584">
    <property type="entry name" value="Integrase_cat-core"/>
</dbReference>
<dbReference type="PROSITE" id="PS50994">
    <property type="entry name" value="INTEGRASE"/>
    <property type="match status" value="1"/>
</dbReference>
<dbReference type="GO" id="GO:0006310">
    <property type="term" value="P:DNA recombination"/>
    <property type="evidence" value="ECO:0007669"/>
    <property type="project" value="UniProtKB-KW"/>
</dbReference>
<gene>
    <name evidence="19" type="ORF">KSP39_PZI022605</name>
</gene>
<evidence type="ECO:0000256" key="1">
    <source>
        <dbReference type="ARBA" id="ARBA00022670"/>
    </source>
</evidence>
<dbReference type="Gene3D" id="3.10.10.10">
    <property type="entry name" value="HIV Type 1 Reverse Transcriptase, subunit A, domain 1"/>
    <property type="match status" value="1"/>
</dbReference>
<evidence type="ECO:0000313" key="20">
    <source>
        <dbReference type="Proteomes" id="UP001418222"/>
    </source>
</evidence>
<evidence type="ECO:0000256" key="16">
    <source>
        <dbReference type="SAM" id="MobiDB-lite"/>
    </source>
</evidence>
<name>A0AAP0AW37_9ASPA</name>
<keyword evidence="9" id="KW-0460">Magnesium</keyword>
<keyword evidence="2" id="KW-0808">Transferase</keyword>
<dbReference type="InterPro" id="IPR016197">
    <property type="entry name" value="Chromo-like_dom_sf"/>
</dbReference>
<evidence type="ECO:0000259" key="18">
    <source>
        <dbReference type="PROSITE" id="PS50994"/>
    </source>
</evidence>
<dbReference type="GO" id="GO:0004519">
    <property type="term" value="F:endonuclease activity"/>
    <property type="evidence" value="ECO:0007669"/>
    <property type="project" value="UniProtKB-KW"/>
</dbReference>
<keyword evidence="1" id="KW-0645">Protease</keyword>
<evidence type="ECO:0000256" key="6">
    <source>
        <dbReference type="ARBA" id="ARBA00022750"/>
    </source>
</evidence>
<keyword evidence="7" id="KW-0255">Endonuclease</keyword>
<feature type="domain" description="Integrase catalytic" evidence="18">
    <location>
        <begin position="1560"/>
        <end position="1723"/>
    </location>
</feature>
<feature type="domain" description="Reverse transcriptase" evidence="17">
    <location>
        <begin position="1041"/>
        <end position="1220"/>
    </location>
</feature>
<feature type="region of interest" description="Disordered" evidence="16">
    <location>
        <begin position="1923"/>
        <end position="1947"/>
    </location>
</feature>
<dbReference type="SUPFAM" id="SSF54160">
    <property type="entry name" value="Chromo domain-like"/>
    <property type="match status" value="1"/>
</dbReference>
<dbReference type="InterPro" id="IPR021109">
    <property type="entry name" value="Peptidase_aspartic_dom_sf"/>
</dbReference>
<keyword evidence="5" id="KW-0479">Metal-binding</keyword>
<evidence type="ECO:0000256" key="7">
    <source>
        <dbReference type="ARBA" id="ARBA00022759"/>
    </source>
</evidence>
<dbReference type="PANTHER" id="PTHR37984">
    <property type="entry name" value="PROTEIN CBG26694"/>
    <property type="match status" value="1"/>
</dbReference>
<evidence type="ECO:0000256" key="12">
    <source>
        <dbReference type="ARBA" id="ARBA00022932"/>
    </source>
</evidence>
<dbReference type="SUPFAM" id="SSF53098">
    <property type="entry name" value="Ribonuclease H-like"/>
    <property type="match status" value="1"/>
</dbReference>
<dbReference type="Pfam" id="PF00078">
    <property type="entry name" value="RVT_1"/>
    <property type="match status" value="1"/>
</dbReference>
<dbReference type="CDD" id="cd01647">
    <property type="entry name" value="RT_LTR"/>
    <property type="match status" value="1"/>
</dbReference>
<evidence type="ECO:0000313" key="19">
    <source>
        <dbReference type="EMBL" id="KAK8916810.1"/>
    </source>
</evidence>
<feature type="compositionally biased region" description="Polar residues" evidence="16">
    <location>
        <begin position="2053"/>
        <end position="2065"/>
    </location>
</feature>
<dbReference type="CDD" id="cd00303">
    <property type="entry name" value="retropepsin_like"/>
    <property type="match status" value="1"/>
</dbReference>
<evidence type="ECO:0000256" key="15">
    <source>
        <dbReference type="ARBA" id="ARBA00023268"/>
    </source>
</evidence>
<dbReference type="FunFam" id="3.10.20.370:FF:000001">
    <property type="entry name" value="Retrovirus-related Pol polyprotein from transposon 17.6-like protein"/>
    <property type="match status" value="1"/>
</dbReference>
<dbReference type="Proteomes" id="UP001418222">
    <property type="component" value="Unassembled WGS sequence"/>
</dbReference>
<feature type="compositionally biased region" description="Polar residues" evidence="16">
    <location>
        <begin position="706"/>
        <end position="725"/>
    </location>
</feature>
<dbReference type="Pfam" id="PF17921">
    <property type="entry name" value="Integrase_H2C2"/>
    <property type="match status" value="1"/>
</dbReference>
<evidence type="ECO:0000256" key="8">
    <source>
        <dbReference type="ARBA" id="ARBA00022801"/>
    </source>
</evidence>
<dbReference type="SUPFAM" id="SSF56672">
    <property type="entry name" value="DNA/RNA polymerases"/>
    <property type="match status" value="1"/>
</dbReference>
<dbReference type="Pfam" id="PF17919">
    <property type="entry name" value="RT_RNaseH_2"/>
    <property type="match status" value="1"/>
</dbReference>
<keyword evidence="13" id="KW-0238">DNA-binding</keyword>
<dbReference type="EMBL" id="JBBWWQ010000020">
    <property type="protein sequence ID" value="KAK8916810.1"/>
    <property type="molecule type" value="Genomic_DNA"/>
</dbReference>
<evidence type="ECO:0000256" key="2">
    <source>
        <dbReference type="ARBA" id="ARBA00022679"/>
    </source>
</evidence>
<feature type="region of interest" description="Disordered" evidence="16">
    <location>
        <begin position="335"/>
        <end position="397"/>
    </location>
</feature>
<keyword evidence="3" id="KW-0548">Nucleotidyltransferase</keyword>
<keyword evidence="20" id="KW-1185">Reference proteome</keyword>
<feature type="compositionally biased region" description="Polar residues" evidence="16">
    <location>
        <begin position="1930"/>
        <end position="1946"/>
    </location>
</feature>
<proteinExistence type="predicted"/>